<dbReference type="InterPro" id="IPR001268">
    <property type="entry name" value="NADH_UbQ_OxRdtase_30kDa_su"/>
</dbReference>
<keyword evidence="5" id="KW-1185">Reference proteome</keyword>
<dbReference type="EMBL" id="CP099489">
    <property type="protein sequence ID" value="USQ80846.1"/>
    <property type="molecule type" value="Genomic_DNA"/>
</dbReference>
<dbReference type="SUPFAM" id="SSF143243">
    <property type="entry name" value="Nqo5-like"/>
    <property type="match status" value="1"/>
</dbReference>
<protein>
    <submittedName>
        <fullName evidence="4">NADH-quinone oxidoreductase subunit C</fullName>
    </submittedName>
</protein>
<name>A0ABY4YVQ0_9MICO</name>
<evidence type="ECO:0000256" key="2">
    <source>
        <dbReference type="SAM" id="MobiDB-lite"/>
    </source>
</evidence>
<dbReference type="Pfam" id="PF00329">
    <property type="entry name" value="Complex1_30kDa"/>
    <property type="match status" value="1"/>
</dbReference>
<dbReference type="RefSeq" id="WP_252594234.1">
    <property type="nucleotide sequence ID" value="NZ_CP099489.1"/>
</dbReference>
<reference evidence="4" key="1">
    <citation type="submission" date="2022-06" db="EMBL/GenBank/DDBJ databases">
        <title>Ornithinimicrobium HY1793.</title>
        <authorList>
            <person name="Huang Y."/>
        </authorList>
    </citation>
    <scope>NUCLEOTIDE SEQUENCE</scope>
    <source>
        <strain evidence="4">HY1793</strain>
    </source>
</reference>
<accession>A0ABY4YVQ0</accession>
<dbReference type="InterPro" id="IPR037232">
    <property type="entry name" value="NADH_quin_OxRdtase_su_C/D-like"/>
</dbReference>
<proteinExistence type="inferred from homology"/>
<dbReference type="Proteomes" id="UP001056455">
    <property type="component" value="Chromosome"/>
</dbReference>
<comment type="similarity">
    <text evidence="1">Belongs to the complex I 30 kDa subunit family.</text>
</comment>
<sequence length="177" mass="19613">MITRDVPAGEWVESVRAAREEGFDFFDWLSAVDQLDAEEDAGLDLVCHLIRTDPWERVLLRTRVPEGTAVDSVTGVFRGAAWHERETHEMFGVDFSDFEDGSGQGLRPLLLPDGFEGTPLRKSFHLTARASKVWPGAKEPGEGGRAPGGEADKPAPRKRARRRLLPPGVPDESWGPR</sequence>
<feature type="region of interest" description="Disordered" evidence="2">
    <location>
        <begin position="131"/>
        <end position="177"/>
    </location>
</feature>
<organism evidence="4 5">
    <name type="scientific">Ornithinimicrobium faecis</name>
    <dbReference type="NCBI Taxonomy" id="2934158"/>
    <lineage>
        <taxon>Bacteria</taxon>
        <taxon>Bacillati</taxon>
        <taxon>Actinomycetota</taxon>
        <taxon>Actinomycetes</taxon>
        <taxon>Micrococcales</taxon>
        <taxon>Ornithinimicrobiaceae</taxon>
        <taxon>Ornithinimicrobium</taxon>
    </lineage>
</organism>
<gene>
    <name evidence="4" type="ORF">NF556_04105</name>
</gene>
<dbReference type="PANTHER" id="PTHR10884">
    <property type="entry name" value="NADH DEHYDROGENASE UBIQUINONE IRON-SULFUR PROTEIN 3"/>
    <property type="match status" value="1"/>
</dbReference>
<evidence type="ECO:0000313" key="5">
    <source>
        <dbReference type="Proteomes" id="UP001056455"/>
    </source>
</evidence>
<dbReference type="Gene3D" id="3.30.460.80">
    <property type="entry name" value="NADH:ubiquinone oxidoreductase, 30kDa subunit"/>
    <property type="match status" value="1"/>
</dbReference>
<evidence type="ECO:0000256" key="1">
    <source>
        <dbReference type="ARBA" id="ARBA00007569"/>
    </source>
</evidence>
<evidence type="ECO:0000259" key="3">
    <source>
        <dbReference type="Pfam" id="PF00329"/>
    </source>
</evidence>
<evidence type="ECO:0000313" key="4">
    <source>
        <dbReference type="EMBL" id="USQ80846.1"/>
    </source>
</evidence>
<dbReference type="PANTHER" id="PTHR10884:SF14">
    <property type="entry name" value="NADH DEHYDROGENASE [UBIQUINONE] IRON-SULFUR PROTEIN 3, MITOCHONDRIAL"/>
    <property type="match status" value="1"/>
</dbReference>
<feature type="domain" description="NADH:ubiquinone oxidoreductase 30kDa subunit" evidence="3">
    <location>
        <begin position="6"/>
        <end position="129"/>
    </location>
</feature>